<dbReference type="EMBL" id="HG322949">
    <property type="protein sequence ID" value="CDG81535.1"/>
    <property type="molecule type" value="Genomic_DNA"/>
</dbReference>
<dbReference type="InterPro" id="IPR017941">
    <property type="entry name" value="Rieske_2Fe-2S"/>
</dbReference>
<dbReference type="PROSITE" id="PS51300">
    <property type="entry name" value="NIRD"/>
    <property type="match status" value="1"/>
</dbReference>
<organism evidence="8 9">
    <name type="scientific">Janthinobacterium agaricidamnosum NBRC 102515 = DSM 9628</name>
    <dbReference type="NCBI Taxonomy" id="1349767"/>
    <lineage>
        <taxon>Bacteria</taxon>
        <taxon>Pseudomonadati</taxon>
        <taxon>Pseudomonadota</taxon>
        <taxon>Betaproteobacteria</taxon>
        <taxon>Burkholderiales</taxon>
        <taxon>Oxalobacteraceae</taxon>
        <taxon>Janthinobacterium</taxon>
    </lineage>
</organism>
<reference evidence="8 9" key="1">
    <citation type="journal article" date="2015" name="Genome Announc.">
        <title>Genome Sequence of Mushroom Soft-Rot Pathogen Janthinobacterium agaricidamnosum.</title>
        <authorList>
            <person name="Graupner K."/>
            <person name="Lackner G."/>
            <person name="Hertweck C."/>
        </authorList>
    </citation>
    <scope>NUCLEOTIDE SEQUENCE [LARGE SCALE GENOMIC DNA]</scope>
    <source>
        <strain evidence="9">NBRC 102515 / DSM 9628</strain>
    </source>
</reference>
<name>W0V1Q4_9BURK</name>
<dbReference type="GO" id="GO:0042128">
    <property type="term" value="P:nitrate assimilation"/>
    <property type="evidence" value="ECO:0007669"/>
    <property type="project" value="UniProtKB-KW"/>
</dbReference>
<keyword evidence="1" id="KW-0001">2Fe-2S</keyword>
<evidence type="ECO:0000256" key="2">
    <source>
        <dbReference type="ARBA" id="ARBA00022723"/>
    </source>
</evidence>
<dbReference type="PATRIC" id="fig|1349767.4.peg.2585"/>
<feature type="domain" description="Rieske" evidence="7">
    <location>
        <begin position="5"/>
        <end position="112"/>
    </location>
</feature>
<dbReference type="InterPro" id="IPR012748">
    <property type="entry name" value="Rieske-like_NirD"/>
</dbReference>
<evidence type="ECO:0000256" key="6">
    <source>
        <dbReference type="ARBA" id="ARBA00023063"/>
    </source>
</evidence>
<evidence type="ECO:0000256" key="3">
    <source>
        <dbReference type="ARBA" id="ARBA00023002"/>
    </source>
</evidence>
<evidence type="ECO:0000259" key="7">
    <source>
        <dbReference type="PROSITE" id="PS51296"/>
    </source>
</evidence>
<dbReference type="STRING" id="1349767.GJA_878"/>
<dbReference type="eggNOG" id="COG2146">
    <property type="taxonomic scope" value="Bacteria"/>
</dbReference>
<dbReference type="GO" id="GO:0008942">
    <property type="term" value="F:nitrite reductase [NAD(P)H] activity"/>
    <property type="evidence" value="ECO:0007669"/>
    <property type="project" value="UniProtKB-EC"/>
</dbReference>
<evidence type="ECO:0000256" key="1">
    <source>
        <dbReference type="ARBA" id="ARBA00022714"/>
    </source>
</evidence>
<dbReference type="HOGENOM" id="CLU_055690_5_1_4"/>
<keyword evidence="2" id="KW-0479">Metal-binding</keyword>
<gene>
    <name evidence="8" type="primary">nasE</name>
    <name evidence="8" type="ORF">GJA_878</name>
</gene>
<dbReference type="OrthoDB" id="9769355at2"/>
<keyword evidence="5" id="KW-0411">Iron-sulfur</keyword>
<evidence type="ECO:0000313" key="9">
    <source>
        <dbReference type="Proteomes" id="UP000027604"/>
    </source>
</evidence>
<dbReference type="KEGG" id="jag:GJA_878"/>
<dbReference type="AlphaFoldDB" id="W0V1Q4"/>
<keyword evidence="6" id="KW-0534">Nitrate assimilation</keyword>
<dbReference type="Gene3D" id="2.102.10.10">
    <property type="entry name" value="Rieske [2Fe-2S] iron-sulphur domain"/>
    <property type="match status" value="1"/>
</dbReference>
<keyword evidence="9" id="KW-1185">Reference proteome</keyword>
<dbReference type="Proteomes" id="UP000027604">
    <property type="component" value="Chromosome I"/>
</dbReference>
<sequence>MTERWKVICKLKDVPLQGARLVQRGLAWQDLPGVALFRTADDKVYALLDCCPSCSKGAGPGGSLAQGVVAGSNLLGPRNSWTIELDTGRQVAPEIAYVRTYRVRIADGRVCLDLNEMNTPASRAEWALAGSLAVLPHLQMA</sequence>
<dbReference type="InterPro" id="IPR036922">
    <property type="entry name" value="Rieske_2Fe-2S_sf"/>
</dbReference>
<evidence type="ECO:0000256" key="4">
    <source>
        <dbReference type="ARBA" id="ARBA00023004"/>
    </source>
</evidence>
<keyword evidence="4" id="KW-0408">Iron</keyword>
<dbReference type="EC" id="1.7.1.4" evidence="8"/>
<protein>
    <submittedName>
        <fullName evidence="8">Nitrite reductase [NAD(P)H], small subunit</fullName>
        <ecNumber evidence="8">1.7.1.4</ecNumber>
    </submittedName>
</protein>
<evidence type="ECO:0000256" key="5">
    <source>
        <dbReference type="ARBA" id="ARBA00023014"/>
    </source>
</evidence>
<dbReference type="Pfam" id="PF13806">
    <property type="entry name" value="Rieske_2"/>
    <property type="match status" value="1"/>
</dbReference>
<evidence type="ECO:0000313" key="8">
    <source>
        <dbReference type="EMBL" id="CDG81535.1"/>
    </source>
</evidence>
<dbReference type="RefSeq" id="WP_051780255.1">
    <property type="nucleotide sequence ID" value="NZ_BCTH01000101.1"/>
</dbReference>
<dbReference type="SUPFAM" id="SSF50022">
    <property type="entry name" value="ISP domain"/>
    <property type="match status" value="1"/>
</dbReference>
<dbReference type="GO" id="GO:0046872">
    <property type="term" value="F:metal ion binding"/>
    <property type="evidence" value="ECO:0007669"/>
    <property type="project" value="UniProtKB-KW"/>
</dbReference>
<keyword evidence="3 8" id="KW-0560">Oxidoreductase</keyword>
<dbReference type="PROSITE" id="PS51296">
    <property type="entry name" value="RIESKE"/>
    <property type="match status" value="1"/>
</dbReference>
<dbReference type="GO" id="GO:0051537">
    <property type="term" value="F:2 iron, 2 sulfur cluster binding"/>
    <property type="evidence" value="ECO:0007669"/>
    <property type="project" value="UniProtKB-KW"/>
</dbReference>
<proteinExistence type="predicted"/>
<accession>W0V1Q4</accession>